<dbReference type="EC" id="1.1.1.-" evidence="4"/>
<dbReference type="GO" id="GO:0016491">
    <property type="term" value="F:oxidoreductase activity"/>
    <property type="evidence" value="ECO:0007669"/>
    <property type="project" value="UniProtKB-KW"/>
</dbReference>
<dbReference type="PROSITE" id="PS00061">
    <property type="entry name" value="ADH_SHORT"/>
    <property type="match status" value="1"/>
</dbReference>
<sequence>MYKTVIITGSASGIGKGIAKHFFQEGYKLLLIDINEEQLKRSKEEITEGFSYENMVTYLAGDLTQKAFREDIISFAEKKLGHLDVLINCAGIFPATPAFDISEDEWDNVFDLNVKALFFLSIDFAKSAKNRELQANIVNITSAASEVARPGVSHYCSSKAAVKMMTQVLALELADFGIRVNAVGPGLVETETLLKTLNNEKAKMEHKEKISYSPLNRTAKTSEIAEVVSFVSSHKASYMTGQNILVDGGYSAGRVFKSFN</sequence>
<organism evidence="4 5">
    <name type="scientific">Oceanobacillus locisalsi</name>
    <dbReference type="NCBI Taxonomy" id="546107"/>
    <lineage>
        <taxon>Bacteria</taxon>
        <taxon>Bacillati</taxon>
        <taxon>Bacillota</taxon>
        <taxon>Bacilli</taxon>
        <taxon>Bacillales</taxon>
        <taxon>Bacillaceae</taxon>
        <taxon>Oceanobacillus</taxon>
    </lineage>
</organism>
<dbReference type="PANTHER" id="PTHR43639:SF1">
    <property type="entry name" value="SHORT-CHAIN DEHYDROGENASE_REDUCTASE FAMILY PROTEIN"/>
    <property type="match status" value="1"/>
</dbReference>
<comment type="similarity">
    <text evidence="1">Belongs to the short-chain dehydrogenases/reductases (SDR) family.</text>
</comment>
<dbReference type="InterPro" id="IPR036291">
    <property type="entry name" value="NAD(P)-bd_dom_sf"/>
</dbReference>
<evidence type="ECO:0000313" key="4">
    <source>
        <dbReference type="EMBL" id="MFD1067639.1"/>
    </source>
</evidence>
<evidence type="ECO:0000256" key="2">
    <source>
        <dbReference type="ARBA" id="ARBA00011881"/>
    </source>
</evidence>
<dbReference type="SUPFAM" id="SSF51735">
    <property type="entry name" value="NAD(P)-binding Rossmann-fold domains"/>
    <property type="match status" value="1"/>
</dbReference>
<evidence type="ECO:0000256" key="3">
    <source>
        <dbReference type="ARBA" id="ARBA00023002"/>
    </source>
</evidence>
<keyword evidence="3 4" id="KW-0560">Oxidoreductase</keyword>
<dbReference type="PRINTS" id="PR00080">
    <property type="entry name" value="SDRFAMILY"/>
</dbReference>
<evidence type="ECO:0000256" key="1">
    <source>
        <dbReference type="ARBA" id="ARBA00006484"/>
    </source>
</evidence>
<dbReference type="PANTHER" id="PTHR43639">
    <property type="entry name" value="OXIDOREDUCTASE, SHORT-CHAIN DEHYDROGENASE/REDUCTASE FAMILY (AFU_ORTHOLOGUE AFUA_5G02870)"/>
    <property type="match status" value="1"/>
</dbReference>
<keyword evidence="5" id="KW-1185">Reference proteome</keyword>
<dbReference type="EMBL" id="JBHTKK010000025">
    <property type="protein sequence ID" value="MFD1067639.1"/>
    <property type="molecule type" value="Genomic_DNA"/>
</dbReference>
<gene>
    <name evidence="4" type="ORF">ACFQ19_16645</name>
</gene>
<comment type="caution">
    <text evidence="4">The sequence shown here is derived from an EMBL/GenBank/DDBJ whole genome shotgun (WGS) entry which is preliminary data.</text>
</comment>
<dbReference type="Proteomes" id="UP001597041">
    <property type="component" value="Unassembled WGS sequence"/>
</dbReference>
<dbReference type="RefSeq" id="WP_379593781.1">
    <property type="nucleotide sequence ID" value="NZ_JBHTKK010000025.1"/>
</dbReference>
<accession>A0ABW3NJX4</accession>
<dbReference type="InterPro" id="IPR002347">
    <property type="entry name" value="SDR_fam"/>
</dbReference>
<comment type="subunit">
    <text evidence="2">Homotetramer.</text>
</comment>
<name>A0ABW3NJX4_9BACI</name>
<proteinExistence type="inferred from homology"/>
<dbReference type="Gene3D" id="3.40.50.720">
    <property type="entry name" value="NAD(P)-binding Rossmann-like Domain"/>
    <property type="match status" value="1"/>
</dbReference>
<dbReference type="CDD" id="cd05233">
    <property type="entry name" value="SDR_c"/>
    <property type="match status" value="1"/>
</dbReference>
<reference evidence="5" key="1">
    <citation type="journal article" date="2019" name="Int. J. Syst. Evol. Microbiol.">
        <title>The Global Catalogue of Microorganisms (GCM) 10K type strain sequencing project: providing services to taxonomists for standard genome sequencing and annotation.</title>
        <authorList>
            <consortium name="The Broad Institute Genomics Platform"/>
            <consortium name="The Broad Institute Genome Sequencing Center for Infectious Disease"/>
            <person name="Wu L."/>
            <person name="Ma J."/>
        </authorList>
    </citation>
    <scope>NUCLEOTIDE SEQUENCE [LARGE SCALE GENOMIC DNA]</scope>
    <source>
        <strain evidence="5">CCUG 56608</strain>
    </source>
</reference>
<dbReference type="PRINTS" id="PR00081">
    <property type="entry name" value="GDHRDH"/>
</dbReference>
<dbReference type="InterPro" id="IPR020904">
    <property type="entry name" value="Sc_DH/Rdtase_CS"/>
</dbReference>
<evidence type="ECO:0000313" key="5">
    <source>
        <dbReference type="Proteomes" id="UP001597041"/>
    </source>
</evidence>
<protein>
    <submittedName>
        <fullName evidence="4">SDR family NAD(P)-dependent oxidoreductase</fullName>
        <ecNumber evidence="4">1.1.1.-</ecNumber>
    </submittedName>
</protein>
<dbReference type="Pfam" id="PF13561">
    <property type="entry name" value="adh_short_C2"/>
    <property type="match status" value="1"/>
</dbReference>